<dbReference type="AlphaFoldDB" id="A0A2N5W251"/>
<name>A0A2N5W251_9BASI</name>
<evidence type="ECO:0000313" key="3">
    <source>
        <dbReference type="Proteomes" id="UP000235388"/>
    </source>
</evidence>
<dbReference type="EMBL" id="PGCJ01000022">
    <property type="protein sequence ID" value="PLW56336.1"/>
    <property type="molecule type" value="Genomic_DNA"/>
</dbReference>
<evidence type="ECO:0000313" key="2">
    <source>
        <dbReference type="EMBL" id="PLW56336.1"/>
    </source>
</evidence>
<feature type="compositionally biased region" description="Basic and acidic residues" evidence="1">
    <location>
        <begin position="793"/>
        <end position="807"/>
    </location>
</feature>
<feature type="region of interest" description="Disordered" evidence="1">
    <location>
        <begin position="779"/>
        <end position="826"/>
    </location>
</feature>
<feature type="compositionally biased region" description="Polar residues" evidence="1">
    <location>
        <begin position="57"/>
        <end position="66"/>
    </location>
</feature>
<feature type="region of interest" description="Disordered" evidence="1">
    <location>
        <begin position="309"/>
        <end position="389"/>
    </location>
</feature>
<organism evidence="2 3">
    <name type="scientific">Puccinia coronata f. sp. avenae</name>
    <dbReference type="NCBI Taxonomy" id="200324"/>
    <lineage>
        <taxon>Eukaryota</taxon>
        <taxon>Fungi</taxon>
        <taxon>Dikarya</taxon>
        <taxon>Basidiomycota</taxon>
        <taxon>Pucciniomycotina</taxon>
        <taxon>Pucciniomycetes</taxon>
        <taxon>Pucciniales</taxon>
        <taxon>Pucciniaceae</taxon>
        <taxon>Puccinia</taxon>
    </lineage>
</organism>
<feature type="region of interest" description="Disordered" evidence="1">
    <location>
        <begin position="41"/>
        <end position="104"/>
    </location>
</feature>
<feature type="compositionally biased region" description="Basic residues" evidence="1">
    <location>
        <begin position="327"/>
        <end position="340"/>
    </location>
</feature>
<accession>A0A2N5W251</accession>
<feature type="region of interest" description="Disordered" evidence="1">
    <location>
        <begin position="174"/>
        <end position="196"/>
    </location>
</feature>
<dbReference type="OrthoDB" id="10561294at2759"/>
<keyword evidence="3" id="KW-1185">Reference proteome</keyword>
<protein>
    <submittedName>
        <fullName evidence="2">Uncharacterized protein</fullName>
    </submittedName>
</protein>
<feature type="compositionally biased region" description="Low complexity" evidence="1">
    <location>
        <begin position="41"/>
        <end position="53"/>
    </location>
</feature>
<reference evidence="2 3" key="1">
    <citation type="submission" date="2017-11" db="EMBL/GenBank/DDBJ databases">
        <title>De novo assembly and phasing of dikaryotic genomes from two isolates of Puccinia coronata f. sp. avenae, the causal agent of oat crown rust.</title>
        <authorList>
            <person name="Miller M.E."/>
            <person name="Zhang Y."/>
            <person name="Omidvar V."/>
            <person name="Sperschneider J."/>
            <person name="Schwessinger B."/>
            <person name="Raley C."/>
            <person name="Palmer J.M."/>
            <person name="Garnica D."/>
            <person name="Upadhyaya N."/>
            <person name="Rathjen J."/>
            <person name="Taylor J.M."/>
            <person name="Park R.F."/>
            <person name="Dodds P.N."/>
            <person name="Hirsch C.D."/>
            <person name="Kianian S.F."/>
            <person name="Figueroa M."/>
        </authorList>
    </citation>
    <scope>NUCLEOTIDE SEQUENCE [LARGE SCALE GENOMIC DNA]</scope>
    <source>
        <strain evidence="2">12NC29</strain>
    </source>
</reference>
<evidence type="ECO:0000256" key="1">
    <source>
        <dbReference type="SAM" id="MobiDB-lite"/>
    </source>
</evidence>
<gene>
    <name evidence="2" type="ORF">PCANC_04055</name>
</gene>
<proteinExistence type="predicted"/>
<dbReference type="Proteomes" id="UP000235388">
    <property type="component" value="Unassembled WGS sequence"/>
</dbReference>
<sequence length="826" mass="91044">MPLPQQNSSFITAARLSLLGNQLQPSLARFNPSHLSALRGSLLSSPSPSGSLRIAPPTSNVSLSSKPSPPRHPSAKPSGTFKSAISKSPPQPAVCDKELSEPNIPGQVTMQQPTMESPFGSHPGHPSECCHLDLEFLNAGTQNGLQHAILPPSHAVPPGYSDSPGAIFPSQLPATHHSSPPHHQTYNQTRQQPQFSNVPVPKNQHLYNLMITHNHHHHQSIQPPQIISPQFHVPIPTVQPPLAAHRHQRVPQHQNLPTPLASDALAAACHQCLPAPPEPAPLPHQQLCLPTTQPTEQSIQPLPSFQQLTQDAKSALAKAQEEQSGKGGHKKAPRKKRKRALPSSPAPTATQSQQPPNRVTTTTGAPEGNGLPAPLAFNEPPPAEPLPRGLKHTPASCVRLEEDIVAQYCLLPLDELRRLAAEHAENSCLCAEDHIELNALYDNYQREIYIMAIKNKLFIDPVLDHLGLATRIKGSTCYNNFCQYNPEASQINADKLKSSQLRAHEMGILWQKQSDKDRWYNLDFLDSLPNPDEASAKQAQEEAKASTRKKKKSYVNMKPDQWANKVINDLKKLSSAYGVKGLLLFASRDKNQTTITSGGSIMGVQFLDMFPEEMDLRTNFVDYVKGQKAIVKVTGSLPPPPKKPRKQCTGKKNLLDEKYAKYNKGKKTNKLAELRPLIVGEINKVSNRRWKVLSGWPGTHIISALAKVGVKMKVKENKLKIVPKDFCHQLDRLRNGELHRLLVAVGKGWFKLDPIESESVDVEDEAHVEVDLEGANTLPQVPWASGVSQTADKPVDKRTKGKNEHSKIRPRPNNPKNKPNQTARSS</sequence>
<comment type="caution">
    <text evidence="2">The sequence shown here is derived from an EMBL/GenBank/DDBJ whole genome shotgun (WGS) entry which is preliminary data.</text>
</comment>
<feature type="compositionally biased region" description="Low complexity" evidence="1">
    <location>
        <begin position="342"/>
        <end position="356"/>
    </location>
</feature>
<feature type="region of interest" description="Disordered" evidence="1">
    <location>
        <begin position="531"/>
        <end position="552"/>
    </location>
</feature>